<dbReference type="AlphaFoldDB" id="A0A327QIP3"/>
<gene>
    <name evidence="2" type="ORF">LX64_03109</name>
</gene>
<evidence type="ECO:0008006" key="4">
    <source>
        <dbReference type="Google" id="ProtNLM"/>
    </source>
</evidence>
<accession>A0A327QIP3</accession>
<feature type="chain" id="PRO_5016459557" description="NlpE-like protein" evidence="1">
    <location>
        <begin position="21"/>
        <end position="313"/>
    </location>
</feature>
<reference evidence="2 3" key="1">
    <citation type="submission" date="2018-06" db="EMBL/GenBank/DDBJ databases">
        <title>Genomic Encyclopedia of Archaeal and Bacterial Type Strains, Phase II (KMG-II): from individual species to whole genera.</title>
        <authorList>
            <person name="Goeker M."/>
        </authorList>
    </citation>
    <scope>NUCLEOTIDE SEQUENCE [LARGE SCALE GENOMIC DNA]</scope>
    <source>
        <strain evidence="2 3">DSM 23857</strain>
    </source>
</reference>
<dbReference type="Proteomes" id="UP000249547">
    <property type="component" value="Unassembled WGS sequence"/>
</dbReference>
<proteinExistence type="predicted"/>
<evidence type="ECO:0000313" key="2">
    <source>
        <dbReference type="EMBL" id="RAJ04230.1"/>
    </source>
</evidence>
<organism evidence="2 3">
    <name type="scientific">Chitinophaga skermanii</name>
    <dbReference type="NCBI Taxonomy" id="331697"/>
    <lineage>
        <taxon>Bacteria</taxon>
        <taxon>Pseudomonadati</taxon>
        <taxon>Bacteroidota</taxon>
        <taxon>Chitinophagia</taxon>
        <taxon>Chitinophagales</taxon>
        <taxon>Chitinophagaceae</taxon>
        <taxon>Chitinophaga</taxon>
    </lineage>
</organism>
<dbReference type="PROSITE" id="PS51257">
    <property type="entry name" value="PROKAR_LIPOPROTEIN"/>
    <property type="match status" value="1"/>
</dbReference>
<keyword evidence="1" id="KW-0732">Signal</keyword>
<evidence type="ECO:0000313" key="3">
    <source>
        <dbReference type="Proteomes" id="UP000249547"/>
    </source>
</evidence>
<keyword evidence="3" id="KW-1185">Reference proteome</keyword>
<sequence>MKQTISFILLAALFACNNSASNQQKDTITVVDSVIVSNFKDPKATDSYTETSDAQSGSAAYNYLTVTDYKIDDKDYTAVAMLTTSGKPVRIYLSVERLPNGKSKYATYADRWFYIDTITNKVLFLREVLISDSTQNIVENRFYYDTDQQLVKNVSFRSENKPGSSQQEIPYKPLSEANDYTRNSGTVNTIANTIIERMKADFPGMSANANNARRQGATLWAVGNEPGWNLIVYPNRQIVFINNYGNDTLYFPYAPPQRGPKDATINTSNADQHQLKIFAVQKDCTDDAGMKSPLTVTIQLDDKTFSGCGKMLN</sequence>
<dbReference type="EMBL" id="QLLL01000005">
    <property type="protein sequence ID" value="RAJ04230.1"/>
    <property type="molecule type" value="Genomic_DNA"/>
</dbReference>
<evidence type="ECO:0000256" key="1">
    <source>
        <dbReference type="SAM" id="SignalP"/>
    </source>
</evidence>
<protein>
    <recommendedName>
        <fullName evidence="4">NlpE-like protein</fullName>
    </recommendedName>
</protein>
<comment type="caution">
    <text evidence="2">The sequence shown here is derived from an EMBL/GenBank/DDBJ whole genome shotgun (WGS) entry which is preliminary data.</text>
</comment>
<name>A0A327QIP3_9BACT</name>
<dbReference type="RefSeq" id="WP_111598527.1">
    <property type="nucleotide sequence ID" value="NZ_QLLL01000005.1"/>
</dbReference>
<dbReference type="OrthoDB" id="5348860at2"/>
<feature type="signal peptide" evidence="1">
    <location>
        <begin position="1"/>
        <end position="20"/>
    </location>
</feature>